<dbReference type="Gene3D" id="3.60.21.10">
    <property type="match status" value="1"/>
</dbReference>
<dbReference type="GO" id="GO:0016787">
    <property type="term" value="F:hydrolase activity"/>
    <property type="evidence" value="ECO:0007669"/>
    <property type="project" value="InterPro"/>
</dbReference>
<feature type="region of interest" description="Disordered" evidence="1">
    <location>
        <begin position="223"/>
        <end position="248"/>
    </location>
</feature>
<dbReference type="PANTHER" id="PTHR36492:SF2">
    <property type="entry name" value="[ACYL-CARRIER-PROTEIN] PHOSPHODIESTERASE PPTH"/>
    <property type="match status" value="1"/>
</dbReference>
<dbReference type="InterPro" id="IPR029052">
    <property type="entry name" value="Metallo-depent_PP-like"/>
</dbReference>
<gene>
    <name evidence="3" type="ORF">CYMTET_42020</name>
</gene>
<accession>A0AAE0F303</accession>
<dbReference type="PANTHER" id="PTHR36492">
    <property type="match status" value="1"/>
</dbReference>
<reference evidence="3 4" key="1">
    <citation type="journal article" date="2015" name="Genome Biol. Evol.">
        <title>Comparative Genomics of a Bacterivorous Green Alga Reveals Evolutionary Causalities and Consequences of Phago-Mixotrophic Mode of Nutrition.</title>
        <authorList>
            <person name="Burns J.A."/>
            <person name="Paasch A."/>
            <person name="Narechania A."/>
            <person name="Kim E."/>
        </authorList>
    </citation>
    <scope>NUCLEOTIDE SEQUENCE [LARGE SCALE GENOMIC DNA]</scope>
    <source>
        <strain evidence="3 4">PLY_AMNH</strain>
    </source>
</reference>
<evidence type="ECO:0000313" key="4">
    <source>
        <dbReference type="Proteomes" id="UP001190700"/>
    </source>
</evidence>
<dbReference type="Pfam" id="PF00149">
    <property type="entry name" value="Metallophos"/>
    <property type="match status" value="1"/>
</dbReference>
<feature type="region of interest" description="Disordered" evidence="1">
    <location>
        <begin position="166"/>
        <end position="192"/>
    </location>
</feature>
<evidence type="ECO:0000256" key="1">
    <source>
        <dbReference type="SAM" id="MobiDB-lite"/>
    </source>
</evidence>
<dbReference type="InterPro" id="IPR004843">
    <property type="entry name" value="Calcineurin-like_PHP"/>
</dbReference>
<dbReference type="SUPFAM" id="SSF56300">
    <property type="entry name" value="Metallo-dependent phosphatases"/>
    <property type="match status" value="1"/>
</dbReference>
<name>A0AAE0F303_9CHLO</name>
<feature type="domain" description="Calcineurin-like phosphoesterase" evidence="2">
    <location>
        <begin position="258"/>
        <end position="331"/>
    </location>
</feature>
<dbReference type="PROSITE" id="PS51257">
    <property type="entry name" value="PROKAR_LIPOPROTEIN"/>
    <property type="match status" value="1"/>
</dbReference>
<proteinExistence type="predicted"/>
<sequence length="546" mass="60009">MVDGGRRASQLPLSSGLAGAGGGCKSVRERLQGGDHGLAGEPHIVYSGQQRHFRLEPPRVSGAARDSYEFDARVRCVLSQGPTPWSKSTRMRTAALDPDSVHGTGHVDPTGQCRGGCTRCTGCAGWVSALATTSDLEPQEPGMNCSPDDFFCARCACSWTIHHQAAPRTSRDDGEARSTTGSSSRERRAVDKKEEIGRAQYLEQLVGRLAGAAGRPLCDEWGPSAADDGLGQNGQRDGSHRGAASDASDASDACDRWRIYSTSDVHTDFKPNMEWARRLPVYGRRSALIVAGDVATSIPTITETLQIFKQKFQEVFYIPGNHDLWCAGRMDDQWLAGSPGGCNSVTKMIHLMDTCERLGVRIAPTCLGPRGAAGSYVDYPDAEVEILPMYSWYKSTFFGEEHSQLSTMEQSFDAACLWPAGVGDEDAPRFSLSHRIADFMLELNLPFIRHRQNERQDSIPGISFSHFIPKPTLYWGYSNLRKVMGCQELGEQVHQLDVSVHVFGHSHLPVDKEIDGCRYLQDALGYPNDRYGRDPLPMRVWPIAAK</sequence>
<dbReference type="CDD" id="cd00838">
    <property type="entry name" value="MPP_superfamily"/>
    <property type="match status" value="1"/>
</dbReference>
<dbReference type="Proteomes" id="UP001190700">
    <property type="component" value="Unassembled WGS sequence"/>
</dbReference>
<evidence type="ECO:0000259" key="2">
    <source>
        <dbReference type="Pfam" id="PF00149"/>
    </source>
</evidence>
<keyword evidence="4" id="KW-1185">Reference proteome</keyword>
<dbReference type="InterPro" id="IPR052963">
    <property type="entry name" value="Pantetheine_PDE"/>
</dbReference>
<dbReference type="AlphaFoldDB" id="A0AAE0F303"/>
<evidence type="ECO:0000313" key="3">
    <source>
        <dbReference type="EMBL" id="KAK3248515.1"/>
    </source>
</evidence>
<feature type="region of interest" description="Disordered" evidence="1">
    <location>
        <begin position="1"/>
        <end position="22"/>
    </location>
</feature>
<dbReference type="EMBL" id="LGRX02028006">
    <property type="protein sequence ID" value="KAK3248515.1"/>
    <property type="molecule type" value="Genomic_DNA"/>
</dbReference>
<organism evidence="3 4">
    <name type="scientific">Cymbomonas tetramitiformis</name>
    <dbReference type="NCBI Taxonomy" id="36881"/>
    <lineage>
        <taxon>Eukaryota</taxon>
        <taxon>Viridiplantae</taxon>
        <taxon>Chlorophyta</taxon>
        <taxon>Pyramimonadophyceae</taxon>
        <taxon>Pyramimonadales</taxon>
        <taxon>Pyramimonadaceae</taxon>
        <taxon>Cymbomonas</taxon>
    </lineage>
</organism>
<feature type="compositionally biased region" description="Low complexity" evidence="1">
    <location>
        <begin position="8"/>
        <end position="17"/>
    </location>
</feature>
<comment type="caution">
    <text evidence="3">The sequence shown here is derived from an EMBL/GenBank/DDBJ whole genome shotgun (WGS) entry which is preliminary data.</text>
</comment>
<protein>
    <recommendedName>
        <fullName evidence="2">Calcineurin-like phosphoesterase domain-containing protein</fullName>
    </recommendedName>
</protein>